<accession>A0A1H6FVU6</accession>
<dbReference type="RefSeq" id="WP_093117644.1">
    <property type="nucleotide sequence ID" value="NZ_FNWJ01000002.1"/>
</dbReference>
<dbReference type="SUPFAM" id="SSF56281">
    <property type="entry name" value="Metallo-hydrolase/oxidoreductase"/>
    <property type="match status" value="1"/>
</dbReference>
<evidence type="ECO:0000313" key="3">
    <source>
        <dbReference type="Proteomes" id="UP000222056"/>
    </source>
</evidence>
<dbReference type="AlphaFoldDB" id="A0A1H6FVU6"/>
<sequence>MRQVADGVWQLGGFPPNAINIFLVDDVLVDAATRHARRRIVRQLGGHRLSAHVLTHAHPDHQGSSHFVCEHFGVPFWVGEGDHDAAERPQLILERQPDHPLNRMSYRHWAGPGHPVDRVLREGDEVAGFRVLHLPGHSAGHIALWREDDRVLILGDVVNNLDTLTGIPGLHEPKAFFTPDPAENRRSARRLGELEPRLVLFGHGAPLRDTAKFVAFCRSLA</sequence>
<gene>
    <name evidence="2" type="ORF">SAMN02745716_1398</name>
</gene>
<dbReference type="InterPro" id="IPR001279">
    <property type="entry name" value="Metallo-B-lactamas"/>
</dbReference>
<dbReference type="CDD" id="cd07721">
    <property type="entry name" value="yflN-like_MBL-fold"/>
    <property type="match status" value="1"/>
</dbReference>
<protein>
    <submittedName>
        <fullName evidence="2">Glyoxylase, beta-lactamase superfamily II</fullName>
    </submittedName>
</protein>
<evidence type="ECO:0000259" key="1">
    <source>
        <dbReference type="SMART" id="SM00849"/>
    </source>
</evidence>
<dbReference type="EMBL" id="FNWJ01000002">
    <property type="protein sequence ID" value="SEH13915.1"/>
    <property type="molecule type" value="Genomic_DNA"/>
</dbReference>
<dbReference type="Pfam" id="PF00753">
    <property type="entry name" value="Lactamase_B"/>
    <property type="match status" value="1"/>
</dbReference>
<dbReference type="SMART" id="SM00849">
    <property type="entry name" value="Lactamase_B"/>
    <property type="match status" value="1"/>
</dbReference>
<proteinExistence type="predicted"/>
<dbReference type="PANTHER" id="PTHR42951">
    <property type="entry name" value="METALLO-BETA-LACTAMASE DOMAIN-CONTAINING"/>
    <property type="match status" value="1"/>
</dbReference>
<dbReference type="InterPro" id="IPR050855">
    <property type="entry name" value="NDM-1-like"/>
</dbReference>
<organism evidence="2 3">
    <name type="scientific">Thermoleophilum album</name>
    <dbReference type="NCBI Taxonomy" id="29539"/>
    <lineage>
        <taxon>Bacteria</taxon>
        <taxon>Bacillati</taxon>
        <taxon>Actinomycetota</taxon>
        <taxon>Thermoleophilia</taxon>
        <taxon>Thermoleophilales</taxon>
        <taxon>Thermoleophilaceae</taxon>
        <taxon>Thermoleophilum</taxon>
    </lineage>
</organism>
<dbReference type="PANTHER" id="PTHR42951:SF17">
    <property type="entry name" value="METALLO-BETA-LACTAMASE DOMAIN-CONTAINING PROTEIN"/>
    <property type="match status" value="1"/>
</dbReference>
<dbReference type="OrthoDB" id="3196337at2"/>
<reference evidence="3" key="1">
    <citation type="submission" date="2016-10" db="EMBL/GenBank/DDBJ databases">
        <authorList>
            <person name="Varghese N."/>
            <person name="Submissions S."/>
        </authorList>
    </citation>
    <scope>NUCLEOTIDE SEQUENCE [LARGE SCALE GENOMIC DNA]</scope>
    <source>
        <strain evidence="3">ATCC 35263</strain>
    </source>
</reference>
<dbReference type="Gene3D" id="3.60.15.10">
    <property type="entry name" value="Ribonuclease Z/Hydroxyacylglutathione hydrolase-like"/>
    <property type="match status" value="1"/>
</dbReference>
<dbReference type="STRING" id="29539.SAMN02745716_1398"/>
<name>A0A1H6FVU6_THEAL</name>
<feature type="domain" description="Metallo-beta-lactamase" evidence="1">
    <location>
        <begin position="18"/>
        <end position="203"/>
    </location>
</feature>
<keyword evidence="3" id="KW-1185">Reference proteome</keyword>
<dbReference type="Proteomes" id="UP000222056">
    <property type="component" value="Unassembled WGS sequence"/>
</dbReference>
<dbReference type="InterPro" id="IPR036866">
    <property type="entry name" value="RibonucZ/Hydroxyglut_hydro"/>
</dbReference>
<evidence type="ECO:0000313" key="2">
    <source>
        <dbReference type="EMBL" id="SEH13915.1"/>
    </source>
</evidence>